<keyword evidence="10" id="KW-1185">Reference proteome</keyword>
<evidence type="ECO:0000256" key="8">
    <source>
        <dbReference type="SAM" id="SignalP"/>
    </source>
</evidence>
<dbReference type="SUPFAM" id="SSF56935">
    <property type="entry name" value="Porins"/>
    <property type="match status" value="1"/>
</dbReference>
<dbReference type="Gene3D" id="2.40.160.60">
    <property type="entry name" value="Outer membrane protein transport protein (OMPP1/FadL/TodX)"/>
    <property type="match status" value="1"/>
</dbReference>
<keyword evidence="5 8" id="KW-0732">Signal</keyword>
<evidence type="ECO:0000256" key="6">
    <source>
        <dbReference type="ARBA" id="ARBA00023136"/>
    </source>
</evidence>
<evidence type="ECO:0000256" key="3">
    <source>
        <dbReference type="ARBA" id="ARBA00022452"/>
    </source>
</evidence>
<keyword evidence="4" id="KW-0812">Transmembrane</keyword>
<keyword evidence="6" id="KW-0472">Membrane</keyword>
<accession>A0ABT9JSE8</accession>
<evidence type="ECO:0000256" key="4">
    <source>
        <dbReference type="ARBA" id="ARBA00022692"/>
    </source>
</evidence>
<feature type="signal peptide" evidence="8">
    <location>
        <begin position="1"/>
        <end position="23"/>
    </location>
</feature>
<protein>
    <submittedName>
        <fullName evidence="9">OmpP1/FadL family transporter</fullName>
    </submittedName>
</protein>
<comment type="caution">
    <text evidence="9">The sequence shown here is derived from an EMBL/GenBank/DDBJ whole genome shotgun (WGS) entry which is preliminary data.</text>
</comment>
<evidence type="ECO:0000313" key="10">
    <source>
        <dbReference type="Proteomes" id="UP001225906"/>
    </source>
</evidence>
<evidence type="ECO:0000256" key="7">
    <source>
        <dbReference type="ARBA" id="ARBA00023237"/>
    </source>
</evidence>
<name>A0ABT9JSE8_9PROT</name>
<dbReference type="Proteomes" id="UP001225906">
    <property type="component" value="Unassembled WGS sequence"/>
</dbReference>
<evidence type="ECO:0000313" key="9">
    <source>
        <dbReference type="EMBL" id="MDP8567484.1"/>
    </source>
</evidence>
<gene>
    <name evidence="9" type="ORF">Q9291_06455</name>
</gene>
<organism evidence="9 10">
    <name type="scientific">Methylophilus aquaticus</name>
    <dbReference type="NCBI Taxonomy" id="1971610"/>
    <lineage>
        <taxon>Bacteria</taxon>
        <taxon>Pseudomonadati</taxon>
        <taxon>Pseudomonadota</taxon>
        <taxon>Betaproteobacteria</taxon>
        <taxon>Nitrosomonadales</taxon>
        <taxon>Methylophilaceae</taxon>
        <taxon>Methylophilus</taxon>
    </lineage>
</organism>
<dbReference type="PANTHER" id="PTHR35093">
    <property type="entry name" value="OUTER MEMBRANE PROTEIN NMB0088-RELATED"/>
    <property type="match status" value="1"/>
</dbReference>
<dbReference type="RefSeq" id="WP_306389209.1">
    <property type="nucleotide sequence ID" value="NZ_JAVCAP010000013.1"/>
</dbReference>
<feature type="chain" id="PRO_5046549335" evidence="8">
    <location>
        <begin position="24"/>
        <end position="417"/>
    </location>
</feature>
<sequence>MSGRLLSAIIYSLLGAHQALVHAAGFGLSEQSGSGLGNAYAGAAAVAEDASTIYFNPAGMTYLHGTQLVGALFAIKPTGHFHNADPSATGSEGGDIGTWAFLPNLYYKQELASNLQFGIGISSPFGLKTEYDRDWIGRFQGVKSELKTININPSLAWKMNDQLSLGVGISAMWAKADLSSVANLTGFGLGQPLVRNQGDDWGFGFNLGAIYQITPDTRIGLAYRSKVTQQLEGKSKSSVTALNGLPSNTLNTDIKADITLPESLAFSTFSQLNERWDLLTDITWTRWSQFKNLSVIRDNGSNSILSSTTEHWNNTLRYSAGLNYRFSETLKLRSGVAYDQEAIDNKHRTVRIPGNDRIWLSAGFSWQYSAQTTLDAGYAYLFIKDAHIHDDTPGKGLVSGEYSGHANILTVQLSHTF</sequence>
<comment type="similarity">
    <text evidence="2">Belongs to the OmpP1/FadL family.</text>
</comment>
<dbReference type="InterPro" id="IPR005017">
    <property type="entry name" value="OMPP1/FadL/TodX"/>
</dbReference>
<keyword evidence="7" id="KW-0998">Cell outer membrane</keyword>
<evidence type="ECO:0000256" key="5">
    <source>
        <dbReference type="ARBA" id="ARBA00022729"/>
    </source>
</evidence>
<dbReference type="Pfam" id="PF03349">
    <property type="entry name" value="Toluene_X"/>
    <property type="match status" value="1"/>
</dbReference>
<comment type="subcellular location">
    <subcellularLocation>
        <location evidence="1">Cell outer membrane</location>
        <topology evidence="1">Multi-pass membrane protein</topology>
    </subcellularLocation>
</comment>
<evidence type="ECO:0000256" key="2">
    <source>
        <dbReference type="ARBA" id="ARBA00008163"/>
    </source>
</evidence>
<reference evidence="10" key="1">
    <citation type="journal article" date="2019" name="Int. J. Syst. Evol. Microbiol.">
        <title>The Global Catalogue of Microorganisms (GCM) 10K type strain sequencing project: providing services to taxonomists for standard genome sequencing and annotation.</title>
        <authorList>
            <consortium name="The Broad Institute Genomics Platform"/>
            <consortium name="The Broad Institute Genome Sequencing Center for Infectious Disease"/>
            <person name="Wu L."/>
            <person name="Ma J."/>
        </authorList>
    </citation>
    <scope>NUCLEOTIDE SEQUENCE [LARGE SCALE GENOMIC DNA]</scope>
    <source>
        <strain evidence="10">VKM B-3159</strain>
    </source>
</reference>
<dbReference type="PANTHER" id="PTHR35093:SF8">
    <property type="entry name" value="OUTER MEMBRANE PROTEIN NMB0088-RELATED"/>
    <property type="match status" value="1"/>
</dbReference>
<evidence type="ECO:0000256" key="1">
    <source>
        <dbReference type="ARBA" id="ARBA00004571"/>
    </source>
</evidence>
<proteinExistence type="inferred from homology"/>
<dbReference type="EMBL" id="JAVCAP010000013">
    <property type="protein sequence ID" value="MDP8567484.1"/>
    <property type="molecule type" value="Genomic_DNA"/>
</dbReference>
<keyword evidence="3" id="KW-1134">Transmembrane beta strand</keyword>